<sequence length="524" mass="62719">MLNQNQFESNSNGFRFFTSVLQLLIIQLKTEGLIGGPQTYEDLMKQKRKCVLCQIVFPNFNAYHYHFYEQYSKEIRKEQMRNVFHQIYNQKLESNFYYKMVELRAEICQICFYPFKTRRELIQHLNDKCCCKIIDKQKSSKSAGKQQCIHQHFCVYNNTNDPELQDFDDTQKLALLTDSRLLQQCRIDRLIAVYEEIKNYNQINEAPESIQEQINLKRWLEWEIQIEYYDLAICSQIMKTKTQRFLYAYKGSNFQASVFEVLQYTMRQQQRFKDRQIILENADLQNQLHPASIYLFSNEKRLQLINQEKVKCAIILAYIENKVQLIKKQLDQKFQVEIQKVVYTVESPLVAIWDMYNIDNTFNSLLSIKRRCQKPYLWGKDSFYVQINTEIQQSLTQISVLRKKECEKYIQGVSPINLSHQDKIIFSNEVINQFGLKQEFKTKLSLPIQQIIGPLVVDFSITGIIPDSIKNEITTEQERKQYEQTTMPTEYKYMQTNELYRIKYEIYYELLEKQLTEKIVNENE</sequence>
<comment type="caution">
    <text evidence="1">The sequence shown here is derived from an EMBL/GenBank/DDBJ whole genome shotgun (WGS) entry which is preliminary data.</text>
</comment>
<protein>
    <submittedName>
        <fullName evidence="2">Hypothetical_protein</fullName>
    </submittedName>
</protein>
<reference evidence="2 3" key="2">
    <citation type="submission" date="2024-07" db="EMBL/GenBank/DDBJ databases">
        <authorList>
            <person name="Akdeniz Z."/>
        </authorList>
    </citation>
    <scope>NUCLEOTIDE SEQUENCE [LARGE SCALE GENOMIC DNA]</scope>
</reference>
<dbReference type="AlphaFoldDB" id="A0AA86V3R2"/>
<dbReference type="EMBL" id="CATOUU010001161">
    <property type="protein sequence ID" value="CAI9975072.1"/>
    <property type="molecule type" value="Genomic_DNA"/>
</dbReference>
<reference evidence="1" key="1">
    <citation type="submission" date="2023-06" db="EMBL/GenBank/DDBJ databases">
        <authorList>
            <person name="Kurt Z."/>
        </authorList>
    </citation>
    <scope>NUCLEOTIDE SEQUENCE</scope>
</reference>
<evidence type="ECO:0000313" key="1">
    <source>
        <dbReference type="EMBL" id="CAI9975072.1"/>
    </source>
</evidence>
<accession>A0AA86V3R2</accession>
<dbReference type="EMBL" id="CAXDID020000528">
    <property type="protein sequence ID" value="CAL6100191.1"/>
    <property type="molecule type" value="Genomic_DNA"/>
</dbReference>
<keyword evidence="3" id="KW-1185">Reference proteome</keyword>
<evidence type="ECO:0000313" key="2">
    <source>
        <dbReference type="EMBL" id="CAL6100191.1"/>
    </source>
</evidence>
<dbReference type="Proteomes" id="UP001642409">
    <property type="component" value="Unassembled WGS sequence"/>
</dbReference>
<name>A0AA86V3R2_9EUKA</name>
<gene>
    <name evidence="1" type="ORF">HINF_LOCUS62717</name>
    <name evidence="2" type="ORF">HINF_LOCUS70438</name>
</gene>
<organism evidence="1">
    <name type="scientific">Hexamita inflata</name>
    <dbReference type="NCBI Taxonomy" id="28002"/>
    <lineage>
        <taxon>Eukaryota</taxon>
        <taxon>Metamonada</taxon>
        <taxon>Diplomonadida</taxon>
        <taxon>Hexamitidae</taxon>
        <taxon>Hexamitinae</taxon>
        <taxon>Hexamita</taxon>
    </lineage>
</organism>
<evidence type="ECO:0000313" key="3">
    <source>
        <dbReference type="Proteomes" id="UP001642409"/>
    </source>
</evidence>
<proteinExistence type="predicted"/>